<sequence length="1004" mass="110244">MAPTEGLSAPGSASYDSNTMTVGDGTWDFTKNTFLLPNLVGLNFETMQYNGMGNRFSTLTQYHSLVTGHGVLAAITFLFLVPIAIMYARFHPDRRRGRRIHAYLQILSVGLATVVFILGFFAVGPSRSLTNPHHGIGVALYVLILTQAIGGSMVRKIFKKSLRLMIHRWFGGVVGILGVVQIPLGLTLYGSPKFTFILYALWMGFLVFLYFILSWRHENDWDDNTTMYGGRSYGGRSESGVTQSEHKSKRGFGWLGPLVAALGIWALFRRRKRGSDGSQSRSESPSQSGRTPEVIPSRRASTSYYMGNEKYSERTDRQEGGLMSKVLAVGGLVGAGALFKKFKGRKDDRRYDEEYSAVATDTPNRFGGPRTRPLRKRHDDYTESEFTEDRTELGARPRTPLLPSAAGPRPSTPRASHARTATSALDSQLYSDYSSYVSPSRRQREDEDHSGAGKGILAGLGLGWFAKMLKDRRDRRAEEERLRLEEERRDGRHGSRYTGDGYSTPTRPSRRRPPVGAPTTTIMSEDTESSYIEARPLGTSIGGPPMPPLAAGNAPPGAAPIPRPRSRSRSPSRHDVEQVSMPPMPPDPQGVLASLHQASGSESYMSRGGRPNRRDSSRRRRDGEQAAAAAASSAAGLAAEEERHRDRSRASQPLSVVKVKYHDDRDRNVTLRRLTEEEARREQRRGRSASVSSLSGSETPGQRRYRRDGSARKTADEAEAERLVSGPLSPPTPAFAGGGRGGKDSAYYSGQPGPSAGSPPVGGKVKKDGARTTARNRITERSSSNRATTITTTIGRDPGVATPASTAHTLTPGPRASRFQTTLDSALSHTLAKISWDNFAACYPHIAAHAPATLRAVQTQMVDRLRSLCKKEFDSIQQTRNVVAKLNELESLVSEAERRRKEAGGGGEEPPVPPHMLPPDEVLDAHLAPHLAQQQSQLNAKLQTTQAHNANLFEDIKRQRSEIESLVSLLENVLKDVDNTNHMMDNVVDAVARETRTIEVEMAE</sequence>
<dbReference type="GO" id="GO:0005634">
    <property type="term" value="C:nucleus"/>
    <property type="evidence" value="ECO:0007669"/>
    <property type="project" value="UniProtKB-SubCell"/>
</dbReference>
<keyword evidence="6" id="KW-0132">Cell division</keyword>
<evidence type="ECO:0000256" key="9">
    <source>
        <dbReference type="ARBA" id="ARBA00022838"/>
    </source>
</evidence>
<evidence type="ECO:0000256" key="10">
    <source>
        <dbReference type="ARBA" id="ARBA00022982"/>
    </source>
</evidence>
<dbReference type="GO" id="GO:0007059">
    <property type="term" value="P:chromosome segregation"/>
    <property type="evidence" value="ECO:0007669"/>
    <property type="project" value="TreeGrafter"/>
</dbReference>
<dbReference type="Pfam" id="PF03188">
    <property type="entry name" value="Cytochrom_B561"/>
    <property type="match status" value="1"/>
</dbReference>
<dbReference type="EMBL" id="RYZI01000038">
    <property type="protein sequence ID" value="RWA12935.1"/>
    <property type="molecule type" value="Genomic_DNA"/>
</dbReference>
<comment type="subcellular location">
    <subcellularLocation>
        <location evidence="3">Chromosome</location>
        <location evidence="3">Centromere</location>
        <location evidence="3">Kinetochore</location>
    </subcellularLocation>
    <subcellularLocation>
        <location evidence="2">Membrane</location>
    </subcellularLocation>
    <subcellularLocation>
        <location evidence="1">Nucleus</location>
    </subcellularLocation>
</comment>
<feature type="compositionally biased region" description="Low complexity" evidence="16">
    <location>
        <begin position="688"/>
        <end position="697"/>
    </location>
</feature>
<feature type="transmembrane region" description="Helical" evidence="17">
    <location>
        <begin position="251"/>
        <end position="268"/>
    </location>
</feature>
<keyword evidence="20" id="KW-1185">Reference proteome</keyword>
<keyword evidence="12 17" id="KW-0472">Membrane</keyword>
<keyword evidence="14" id="KW-0131">Cell cycle</keyword>
<evidence type="ECO:0000256" key="11">
    <source>
        <dbReference type="ARBA" id="ARBA00022989"/>
    </source>
</evidence>
<evidence type="ECO:0000256" key="13">
    <source>
        <dbReference type="ARBA" id="ARBA00023242"/>
    </source>
</evidence>
<feature type="domain" description="Cytochrome b561" evidence="18">
    <location>
        <begin position="68"/>
        <end position="186"/>
    </location>
</feature>
<dbReference type="STRING" id="363999.A0A439DEX0"/>
<keyword evidence="15" id="KW-0137">Centromere</keyword>
<feature type="region of interest" description="Disordered" evidence="16">
    <location>
        <begin position="350"/>
        <end position="456"/>
    </location>
</feature>
<feature type="transmembrane region" description="Helical" evidence="17">
    <location>
        <begin position="102"/>
        <end position="123"/>
    </location>
</feature>
<evidence type="ECO:0000256" key="15">
    <source>
        <dbReference type="ARBA" id="ARBA00023328"/>
    </source>
</evidence>
<feature type="transmembrane region" description="Helical" evidence="17">
    <location>
        <begin position="196"/>
        <end position="213"/>
    </location>
</feature>
<accession>A0A439DEX0</accession>
<dbReference type="GO" id="GO:0016020">
    <property type="term" value="C:membrane"/>
    <property type="evidence" value="ECO:0007669"/>
    <property type="project" value="UniProtKB-SubCell"/>
</dbReference>
<feature type="compositionally biased region" description="Basic and acidic residues" evidence="16">
    <location>
        <begin position="442"/>
        <end position="451"/>
    </location>
</feature>
<evidence type="ECO:0000256" key="2">
    <source>
        <dbReference type="ARBA" id="ARBA00004370"/>
    </source>
</evidence>
<feature type="transmembrane region" description="Helical" evidence="17">
    <location>
        <begin position="135"/>
        <end position="154"/>
    </location>
</feature>
<evidence type="ECO:0000256" key="1">
    <source>
        <dbReference type="ARBA" id="ARBA00004123"/>
    </source>
</evidence>
<evidence type="ECO:0000256" key="8">
    <source>
        <dbReference type="ARBA" id="ARBA00022776"/>
    </source>
</evidence>
<evidence type="ECO:0000256" key="6">
    <source>
        <dbReference type="ARBA" id="ARBA00022618"/>
    </source>
</evidence>
<protein>
    <recommendedName>
        <fullName evidence="18">Cytochrome b561 domain-containing protein</fullName>
    </recommendedName>
</protein>
<feature type="compositionally biased region" description="Low complexity" evidence="16">
    <location>
        <begin position="749"/>
        <end position="763"/>
    </location>
</feature>
<dbReference type="AlphaFoldDB" id="A0A439DEX0"/>
<feature type="region of interest" description="Disordered" evidence="16">
    <location>
        <begin position="896"/>
        <end position="921"/>
    </location>
</feature>
<evidence type="ECO:0000256" key="5">
    <source>
        <dbReference type="ARBA" id="ARBA00022454"/>
    </source>
</evidence>
<keyword evidence="9" id="KW-0995">Kinetochore</keyword>
<feature type="compositionally biased region" description="Basic and acidic residues" evidence="16">
    <location>
        <begin position="660"/>
        <end position="681"/>
    </location>
</feature>
<keyword evidence="13" id="KW-0539">Nucleus</keyword>
<evidence type="ECO:0000259" key="18">
    <source>
        <dbReference type="SMART" id="SM00665"/>
    </source>
</evidence>
<evidence type="ECO:0000313" key="19">
    <source>
        <dbReference type="EMBL" id="RWA12935.1"/>
    </source>
</evidence>
<feature type="compositionally biased region" description="Low complexity" evidence="16">
    <location>
        <begin position="626"/>
        <end position="638"/>
    </location>
</feature>
<dbReference type="PANTHER" id="PTHR15459:SF3">
    <property type="entry name" value="POLYAMINE-MODULATED FACTOR 1"/>
    <property type="match status" value="1"/>
</dbReference>
<name>A0A439DEX0_9PEZI</name>
<dbReference type="Proteomes" id="UP000286045">
    <property type="component" value="Unassembled WGS sequence"/>
</dbReference>
<proteinExistence type="predicted"/>
<evidence type="ECO:0000256" key="16">
    <source>
        <dbReference type="SAM" id="MobiDB-lite"/>
    </source>
</evidence>
<evidence type="ECO:0000256" key="3">
    <source>
        <dbReference type="ARBA" id="ARBA00004629"/>
    </source>
</evidence>
<keyword evidence="5" id="KW-0158">Chromosome</keyword>
<reference evidence="19 20" key="1">
    <citation type="submission" date="2018-12" db="EMBL/GenBank/DDBJ databases">
        <title>Draft genome sequence of Xylaria grammica IHI A82.</title>
        <authorList>
            <person name="Buettner E."/>
            <person name="Kellner H."/>
        </authorList>
    </citation>
    <scope>NUCLEOTIDE SEQUENCE [LARGE SCALE GENOMIC DNA]</scope>
    <source>
        <strain evidence="19 20">IHI A82</strain>
    </source>
</reference>
<feature type="compositionally biased region" description="Basic and acidic residues" evidence="16">
    <location>
        <begin position="480"/>
        <end position="493"/>
    </location>
</feature>
<keyword evidence="10" id="KW-0249">Electron transport</keyword>
<keyword evidence="7 17" id="KW-0812">Transmembrane</keyword>
<organism evidence="19 20">
    <name type="scientific">Xylaria grammica</name>
    <dbReference type="NCBI Taxonomy" id="363999"/>
    <lineage>
        <taxon>Eukaryota</taxon>
        <taxon>Fungi</taxon>
        <taxon>Dikarya</taxon>
        <taxon>Ascomycota</taxon>
        <taxon>Pezizomycotina</taxon>
        <taxon>Sordariomycetes</taxon>
        <taxon>Xylariomycetidae</taxon>
        <taxon>Xylariales</taxon>
        <taxon>Xylariaceae</taxon>
        <taxon>Xylaria</taxon>
    </lineage>
</organism>
<feature type="compositionally biased region" description="Polar residues" evidence="16">
    <location>
        <begin position="773"/>
        <end position="794"/>
    </location>
</feature>
<feature type="region of interest" description="Disordered" evidence="16">
    <location>
        <begin position="480"/>
        <end position="816"/>
    </location>
</feature>
<dbReference type="InterPro" id="IPR007128">
    <property type="entry name" value="PMF1/Nnf1"/>
</dbReference>
<gene>
    <name evidence="19" type="ORF">EKO27_g2154</name>
</gene>
<dbReference type="Pfam" id="PF03980">
    <property type="entry name" value="Nnf1"/>
    <property type="match status" value="1"/>
</dbReference>
<dbReference type="Gene3D" id="1.20.120.1770">
    <property type="match status" value="1"/>
</dbReference>
<evidence type="ECO:0000256" key="14">
    <source>
        <dbReference type="ARBA" id="ARBA00023306"/>
    </source>
</evidence>
<feature type="compositionally biased region" description="Low complexity" evidence="16">
    <location>
        <begin position="276"/>
        <end position="290"/>
    </location>
</feature>
<keyword evidence="11 17" id="KW-1133">Transmembrane helix</keyword>
<feature type="transmembrane region" description="Helical" evidence="17">
    <location>
        <begin position="166"/>
        <end position="190"/>
    </location>
</feature>
<evidence type="ECO:0000256" key="4">
    <source>
        <dbReference type="ARBA" id="ARBA00022448"/>
    </source>
</evidence>
<dbReference type="SMART" id="SM00665">
    <property type="entry name" value="B561"/>
    <property type="match status" value="1"/>
</dbReference>
<feature type="compositionally biased region" description="Low complexity" evidence="16">
    <location>
        <begin position="423"/>
        <end position="438"/>
    </location>
</feature>
<feature type="compositionally biased region" description="Basic and acidic residues" evidence="16">
    <location>
        <begin position="640"/>
        <end position="649"/>
    </location>
</feature>
<dbReference type="GO" id="GO:0000444">
    <property type="term" value="C:MIS12/MIND type complex"/>
    <property type="evidence" value="ECO:0007669"/>
    <property type="project" value="InterPro"/>
</dbReference>
<feature type="transmembrane region" description="Helical" evidence="17">
    <location>
        <begin position="71"/>
        <end position="90"/>
    </location>
</feature>
<evidence type="ECO:0000256" key="7">
    <source>
        <dbReference type="ARBA" id="ARBA00022692"/>
    </source>
</evidence>
<evidence type="ECO:0000256" key="12">
    <source>
        <dbReference type="ARBA" id="ARBA00023136"/>
    </source>
</evidence>
<comment type="caution">
    <text evidence="19">The sequence shown here is derived from an EMBL/GenBank/DDBJ whole genome shotgun (WGS) entry which is preliminary data.</text>
</comment>
<dbReference type="CDD" id="cd08760">
    <property type="entry name" value="Cyt_b561_FRRS1_like"/>
    <property type="match status" value="1"/>
</dbReference>
<dbReference type="InterPro" id="IPR006593">
    <property type="entry name" value="Cyt_b561/ferric_Rdtase_TM"/>
</dbReference>
<keyword evidence="8" id="KW-0498">Mitosis</keyword>
<feature type="compositionally biased region" description="Basic and acidic residues" evidence="16">
    <location>
        <begin position="377"/>
        <end position="395"/>
    </location>
</feature>
<feature type="region of interest" description="Disordered" evidence="16">
    <location>
        <begin position="274"/>
        <end position="306"/>
    </location>
</feature>
<dbReference type="PANTHER" id="PTHR15459">
    <property type="entry name" value="POLYAMINE-MODULATED FACTOR 1"/>
    <property type="match status" value="1"/>
</dbReference>
<feature type="compositionally biased region" description="Basic and acidic residues" evidence="16">
    <location>
        <begin position="707"/>
        <end position="722"/>
    </location>
</feature>
<evidence type="ECO:0000313" key="20">
    <source>
        <dbReference type="Proteomes" id="UP000286045"/>
    </source>
</evidence>
<keyword evidence="4" id="KW-0813">Transport</keyword>
<dbReference type="GO" id="GO:0051301">
    <property type="term" value="P:cell division"/>
    <property type="evidence" value="ECO:0007669"/>
    <property type="project" value="UniProtKB-KW"/>
</dbReference>
<evidence type="ECO:0000256" key="17">
    <source>
        <dbReference type="SAM" id="Phobius"/>
    </source>
</evidence>